<evidence type="ECO:0000256" key="1">
    <source>
        <dbReference type="ARBA" id="ARBA00004167"/>
    </source>
</evidence>
<keyword evidence="5" id="KW-1185">Reference proteome</keyword>
<dbReference type="PANTHER" id="PTHR10264:SF83">
    <property type="entry name" value="BLL5629 PROTEIN"/>
    <property type="match status" value="1"/>
</dbReference>
<dbReference type="InterPro" id="IPR001107">
    <property type="entry name" value="Band_7"/>
</dbReference>
<dbReference type="PRINTS" id="PR00721">
    <property type="entry name" value="STOMATIN"/>
</dbReference>
<dbReference type="CDD" id="cd13438">
    <property type="entry name" value="SPFH_eoslipins_u2"/>
    <property type="match status" value="1"/>
</dbReference>
<evidence type="ECO:0000256" key="2">
    <source>
        <dbReference type="ARBA" id="ARBA00008164"/>
    </source>
</evidence>
<dbReference type="RefSeq" id="WP_394407477.1">
    <property type="nucleotide sequence ID" value="NZ_JBIGIC010000003.1"/>
</dbReference>
<comment type="similarity">
    <text evidence="2">Belongs to the band 7/mec-2 family.</text>
</comment>
<dbReference type="PANTHER" id="PTHR10264">
    <property type="entry name" value="BAND 7 PROTEIN-RELATED"/>
    <property type="match status" value="1"/>
</dbReference>
<evidence type="ECO:0000259" key="3">
    <source>
        <dbReference type="SMART" id="SM00244"/>
    </source>
</evidence>
<evidence type="ECO:0000313" key="5">
    <source>
        <dbReference type="Proteomes" id="UP001606134"/>
    </source>
</evidence>
<reference evidence="4 5" key="1">
    <citation type="submission" date="2024-08" db="EMBL/GenBank/DDBJ databases">
        <authorList>
            <person name="Lu H."/>
        </authorList>
    </citation>
    <scope>NUCLEOTIDE SEQUENCE [LARGE SCALE GENOMIC DNA]</scope>
    <source>
        <strain evidence="4 5">BYS78W</strain>
    </source>
</reference>
<dbReference type="EMBL" id="JBIGIC010000003">
    <property type="protein sequence ID" value="MFG6486421.1"/>
    <property type="molecule type" value="Genomic_DNA"/>
</dbReference>
<dbReference type="InterPro" id="IPR001972">
    <property type="entry name" value="Stomatin_HflK_fam"/>
</dbReference>
<dbReference type="InterPro" id="IPR036013">
    <property type="entry name" value="Band_7/SPFH_dom_sf"/>
</dbReference>
<dbReference type="Pfam" id="PF01145">
    <property type="entry name" value="Band_7"/>
    <property type="match status" value="1"/>
</dbReference>
<dbReference type="Gene3D" id="6.10.250.2090">
    <property type="match status" value="1"/>
</dbReference>
<evidence type="ECO:0000313" key="4">
    <source>
        <dbReference type="EMBL" id="MFG6486421.1"/>
    </source>
</evidence>
<proteinExistence type="inferred from homology"/>
<gene>
    <name evidence="4" type="ORF">ACG04R_07065</name>
</gene>
<accession>A0ABW7H9L6</accession>
<dbReference type="InterPro" id="IPR043202">
    <property type="entry name" value="Band-7_stomatin-like"/>
</dbReference>
<dbReference type="SUPFAM" id="SSF117892">
    <property type="entry name" value="Band 7/SPFH domain"/>
    <property type="match status" value="1"/>
</dbReference>
<dbReference type="SMART" id="SM00244">
    <property type="entry name" value="PHB"/>
    <property type="match status" value="1"/>
</dbReference>
<comment type="subcellular location">
    <subcellularLocation>
        <location evidence="1">Membrane</location>
        <topology evidence="1">Single-pass membrane protein</topology>
    </subcellularLocation>
</comment>
<protein>
    <submittedName>
        <fullName evidence="4">SPFH domain-containing protein</fullName>
    </submittedName>
</protein>
<dbReference type="Proteomes" id="UP001606134">
    <property type="component" value="Unassembled WGS sequence"/>
</dbReference>
<organism evidence="4 5">
    <name type="scientific">Pelomonas candidula</name>
    <dbReference type="NCBI Taxonomy" id="3299025"/>
    <lineage>
        <taxon>Bacteria</taxon>
        <taxon>Pseudomonadati</taxon>
        <taxon>Pseudomonadota</taxon>
        <taxon>Betaproteobacteria</taxon>
        <taxon>Burkholderiales</taxon>
        <taxon>Sphaerotilaceae</taxon>
        <taxon>Roseateles</taxon>
    </lineage>
</organism>
<dbReference type="Gene3D" id="3.30.479.30">
    <property type="entry name" value="Band 7 domain"/>
    <property type="match status" value="1"/>
</dbReference>
<sequence length="378" mass="41839">MTIKRVTVKKNERGLLLRNGDFERVLQPGTHWLLAGLDELKVELFNLGAPAFVHPLTDYLMAHEPEVVDAEFTRVELGEHQVGLRAENGVLVELLPPGTRRLYWRGFVDVQVEVIDIRASAELPAAVAARLAQPQLRPRTITGLAGVLQVEVPGHGAALLRVDGKVERLLEPGAHAFWKFGRNVAVELVDLRLQALEVTGQEILTRDKVALRLNLSANWRYTDVLRAFEQLAKPADHLYRELQFGLRAAVGTRTLDELLENKSVIDEVVTAHVVPKLAGYGLQLDGVGVKDIVLPGEMKTILAQVVEAGKAAEANVIRRREETAATRALLNTAKVMEDNPVALRLKELETLERVAERIDKISVFGGLDQVLNGLVKLR</sequence>
<comment type="caution">
    <text evidence="4">The sequence shown here is derived from an EMBL/GenBank/DDBJ whole genome shotgun (WGS) entry which is preliminary data.</text>
</comment>
<name>A0ABW7H9L6_9BURK</name>
<feature type="domain" description="Band 7" evidence="3">
    <location>
        <begin position="147"/>
        <end position="306"/>
    </location>
</feature>